<evidence type="ECO:0000256" key="10">
    <source>
        <dbReference type="ARBA" id="ARBA00023136"/>
    </source>
</evidence>
<dbReference type="InterPro" id="IPR029901">
    <property type="entry name" value="Spire"/>
</dbReference>
<comment type="subcellular location">
    <subcellularLocation>
        <location evidence="3">Cell membrane</location>
        <topology evidence="3">Peripheral membrane protein</topology>
        <orientation evidence="3">Cytoplasmic side</orientation>
    </subcellularLocation>
    <subcellularLocation>
        <location evidence="2">Cytoplasm</location>
        <location evidence="2">Cytoskeleton</location>
    </subcellularLocation>
    <subcellularLocation>
        <location evidence="1">Cytoplasmic vesicle membrane</location>
        <topology evidence="1">Peripheral membrane protein</topology>
        <orientation evidence="1">Cytoplasmic side</orientation>
    </subcellularLocation>
</comment>
<dbReference type="GO" id="GO:0030041">
    <property type="term" value="P:actin filament polymerization"/>
    <property type="evidence" value="ECO:0007669"/>
    <property type="project" value="TreeGrafter"/>
</dbReference>
<keyword evidence="13" id="KW-0968">Cytoplasmic vesicle</keyword>
<dbReference type="SMART" id="SM00750">
    <property type="entry name" value="KIND"/>
    <property type="match status" value="1"/>
</dbReference>
<dbReference type="PROSITE" id="PS51377">
    <property type="entry name" value="KIND"/>
    <property type="match status" value="1"/>
</dbReference>
<keyword evidence="12" id="KW-0206">Cytoskeleton</keyword>
<dbReference type="GO" id="GO:0045010">
    <property type="term" value="P:actin nucleation"/>
    <property type="evidence" value="ECO:0007669"/>
    <property type="project" value="InterPro"/>
</dbReference>
<dbReference type="Proteomes" id="UP000504632">
    <property type="component" value="Chromosome 3"/>
</dbReference>
<keyword evidence="5" id="KW-0813">Transport</keyword>
<dbReference type="CDD" id="cd22066">
    <property type="entry name" value="WH2_Spire"/>
    <property type="match status" value="1"/>
</dbReference>
<dbReference type="GO" id="GO:0008017">
    <property type="term" value="F:microtubule binding"/>
    <property type="evidence" value="ECO:0007669"/>
    <property type="project" value="TreeGrafter"/>
</dbReference>
<evidence type="ECO:0000256" key="9">
    <source>
        <dbReference type="ARBA" id="ARBA00022927"/>
    </source>
</evidence>
<evidence type="ECO:0000256" key="5">
    <source>
        <dbReference type="ARBA" id="ARBA00022448"/>
    </source>
</evidence>
<evidence type="ECO:0000256" key="3">
    <source>
        <dbReference type="ARBA" id="ARBA00004413"/>
    </source>
</evidence>
<dbReference type="RefSeq" id="XP_030623575.1">
    <property type="nucleotide sequence ID" value="XM_030767715.1"/>
</dbReference>
<dbReference type="GO" id="GO:0036089">
    <property type="term" value="P:cleavage furrow formation"/>
    <property type="evidence" value="ECO:0007669"/>
    <property type="project" value="TreeGrafter"/>
</dbReference>
<dbReference type="GO" id="GO:0051639">
    <property type="term" value="P:actin filament network formation"/>
    <property type="evidence" value="ECO:0007669"/>
    <property type="project" value="TreeGrafter"/>
</dbReference>
<proteinExistence type="inferred from homology"/>
<evidence type="ECO:0000256" key="1">
    <source>
        <dbReference type="ARBA" id="ARBA00004180"/>
    </source>
</evidence>
<gene>
    <name evidence="16" type="primary">LOC115806854</name>
</gene>
<evidence type="ECO:0000259" key="14">
    <source>
        <dbReference type="PROSITE" id="PS51377"/>
    </source>
</evidence>
<keyword evidence="10" id="KW-0472">Membrane</keyword>
<evidence type="ECO:0000313" key="15">
    <source>
        <dbReference type="Proteomes" id="UP000504632"/>
    </source>
</evidence>
<protein>
    <submittedName>
        <fullName evidence="16">Protein spire homolog 1</fullName>
    </submittedName>
</protein>
<dbReference type="GO" id="GO:0048193">
    <property type="term" value="P:Golgi vesicle transport"/>
    <property type="evidence" value="ECO:0007669"/>
    <property type="project" value="TreeGrafter"/>
</dbReference>
<dbReference type="GO" id="GO:0051295">
    <property type="term" value="P:establishment of meiotic spindle localization"/>
    <property type="evidence" value="ECO:0007669"/>
    <property type="project" value="TreeGrafter"/>
</dbReference>
<dbReference type="AlphaFoldDB" id="A0A6J2USX8"/>
<keyword evidence="9" id="KW-0653">Protein transport</keyword>
<dbReference type="GeneID" id="115806854"/>
<dbReference type="GO" id="GO:0030659">
    <property type="term" value="C:cytoplasmic vesicle membrane"/>
    <property type="evidence" value="ECO:0007669"/>
    <property type="project" value="UniProtKB-SubCell"/>
</dbReference>
<evidence type="ECO:0000256" key="4">
    <source>
        <dbReference type="ARBA" id="ARBA00010956"/>
    </source>
</evidence>
<feature type="domain" description="KIND" evidence="14">
    <location>
        <begin position="1"/>
        <end position="138"/>
    </location>
</feature>
<keyword evidence="6" id="KW-1003">Cell membrane</keyword>
<accession>A0A6J2USX8</accession>
<evidence type="ECO:0000256" key="11">
    <source>
        <dbReference type="ARBA" id="ARBA00023203"/>
    </source>
</evidence>
<sequence length="474" mass="54752">MSICSLNSCHLSLREILELQNQPVSEEQAWALCYQLCCLIEQSIKHDTATVDYLGRLIYSCLDWGLETNVERELNESLELLVCQMTRVNVSPGNDSFQPIYSISEVIQICEDRLYDPAQASHHYRGVCSTLFSETIELCRYLQNIRSTRETLEKLIVESETRLLAHVTTNWVFTWKHVVEELSQGVVLRPSRNRPENLSVKFPLPVKLHPFNQLLQDIRLGHYTLRKVQRAGNDRRRIDPHEALLEFIRSRPKLQPVSRRKLKLKPKEEPSLHELLMQEIRTSGQLKRLSSCKTSPASKGKCPYLKEKSCDAVQVPMTIADVISVNQTKARGMSAMSCERYRNWRVCSCCSNRSPFFTWHNYCSLCNGVLCPECCVEMRMPFKWCLNLPISFFKKIVLQTDEKGKNNFWKERWSWDCSQVPLVLESRLSTSSPLHTLAMRGWHSQDVCVVCQSLLQEACDSVFSLCPNTGPWEI</sequence>
<dbReference type="GO" id="GO:0005856">
    <property type="term" value="C:cytoskeleton"/>
    <property type="evidence" value="ECO:0007669"/>
    <property type="project" value="UniProtKB-SubCell"/>
</dbReference>
<dbReference type="PANTHER" id="PTHR21345:SF9">
    <property type="entry name" value="KIND DOMAIN-CONTAINING PROTEIN"/>
    <property type="match status" value="1"/>
</dbReference>
<dbReference type="GO" id="GO:0040038">
    <property type="term" value="P:polar body extrusion after meiotic divisions"/>
    <property type="evidence" value="ECO:0007669"/>
    <property type="project" value="TreeGrafter"/>
</dbReference>
<keyword evidence="7" id="KW-0963">Cytoplasm</keyword>
<comment type="similarity">
    <text evidence="4">Belongs to the spire family.</text>
</comment>
<evidence type="ECO:0000256" key="12">
    <source>
        <dbReference type="ARBA" id="ARBA00023212"/>
    </source>
</evidence>
<name>A0A6J2USX8_CHACN</name>
<evidence type="ECO:0000256" key="7">
    <source>
        <dbReference type="ARBA" id="ARBA00022490"/>
    </source>
</evidence>
<dbReference type="OrthoDB" id="10043757at2759"/>
<dbReference type="PANTHER" id="PTHR21345">
    <property type="entry name" value="SPIRE"/>
    <property type="match status" value="1"/>
</dbReference>
<dbReference type="InterPro" id="IPR011019">
    <property type="entry name" value="KIND_dom"/>
</dbReference>
<keyword evidence="11" id="KW-0009">Actin-binding</keyword>
<dbReference type="InParanoid" id="A0A6J2USX8"/>
<keyword evidence="8" id="KW-0677">Repeat</keyword>
<dbReference type="Pfam" id="PF16474">
    <property type="entry name" value="KIND"/>
    <property type="match status" value="3"/>
</dbReference>
<evidence type="ECO:0000256" key="6">
    <source>
        <dbReference type="ARBA" id="ARBA00022475"/>
    </source>
</evidence>
<evidence type="ECO:0000313" key="16">
    <source>
        <dbReference type="RefSeq" id="XP_030623575.1"/>
    </source>
</evidence>
<organism evidence="15 16">
    <name type="scientific">Chanos chanos</name>
    <name type="common">Milkfish</name>
    <name type="synonym">Mugil chanos</name>
    <dbReference type="NCBI Taxonomy" id="29144"/>
    <lineage>
        <taxon>Eukaryota</taxon>
        <taxon>Metazoa</taxon>
        <taxon>Chordata</taxon>
        <taxon>Craniata</taxon>
        <taxon>Vertebrata</taxon>
        <taxon>Euteleostomi</taxon>
        <taxon>Actinopterygii</taxon>
        <taxon>Neopterygii</taxon>
        <taxon>Teleostei</taxon>
        <taxon>Ostariophysi</taxon>
        <taxon>Gonorynchiformes</taxon>
        <taxon>Chanidae</taxon>
        <taxon>Chanos</taxon>
    </lineage>
</organism>
<dbReference type="GO" id="GO:0015031">
    <property type="term" value="P:protein transport"/>
    <property type="evidence" value="ECO:0007669"/>
    <property type="project" value="UniProtKB-KW"/>
</dbReference>
<dbReference type="GO" id="GO:0005886">
    <property type="term" value="C:plasma membrane"/>
    <property type="evidence" value="ECO:0007669"/>
    <property type="project" value="UniProtKB-SubCell"/>
</dbReference>
<evidence type="ECO:0000256" key="13">
    <source>
        <dbReference type="ARBA" id="ARBA00023329"/>
    </source>
</evidence>
<dbReference type="GO" id="GO:0005938">
    <property type="term" value="C:cell cortex"/>
    <property type="evidence" value="ECO:0007669"/>
    <property type="project" value="TreeGrafter"/>
</dbReference>
<keyword evidence="15" id="KW-1185">Reference proteome</keyword>
<dbReference type="GO" id="GO:0003779">
    <property type="term" value="F:actin binding"/>
    <property type="evidence" value="ECO:0007669"/>
    <property type="project" value="UniProtKB-KW"/>
</dbReference>
<evidence type="ECO:0000256" key="2">
    <source>
        <dbReference type="ARBA" id="ARBA00004245"/>
    </source>
</evidence>
<evidence type="ECO:0000256" key="8">
    <source>
        <dbReference type="ARBA" id="ARBA00022737"/>
    </source>
</evidence>
<dbReference type="Gene3D" id="1.10.510.10">
    <property type="entry name" value="Transferase(Phosphotransferase) domain 1"/>
    <property type="match status" value="2"/>
</dbReference>
<reference evidence="16" key="1">
    <citation type="submission" date="2025-08" db="UniProtKB">
        <authorList>
            <consortium name="RefSeq"/>
        </authorList>
    </citation>
    <scope>IDENTIFICATION</scope>
</reference>